<dbReference type="Pfam" id="PF08327">
    <property type="entry name" value="AHSA1"/>
    <property type="match status" value="1"/>
</dbReference>
<evidence type="ECO:0000313" key="4">
    <source>
        <dbReference type="Proteomes" id="UP001595997"/>
    </source>
</evidence>
<evidence type="ECO:0000259" key="2">
    <source>
        <dbReference type="Pfam" id="PF08327"/>
    </source>
</evidence>
<dbReference type="EMBL" id="JBHSFH010000007">
    <property type="protein sequence ID" value="MFC4495787.1"/>
    <property type="molecule type" value="Genomic_DNA"/>
</dbReference>
<gene>
    <name evidence="3" type="ORF">ACFPA8_16785</name>
</gene>
<comment type="caution">
    <text evidence="3">The sequence shown here is derived from an EMBL/GenBank/DDBJ whole genome shotgun (WGS) entry which is preliminary data.</text>
</comment>
<comment type="similarity">
    <text evidence="1">Belongs to the AHA1 family.</text>
</comment>
<evidence type="ECO:0000256" key="1">
    <source>
        <dbReference type="ARBA" id="ARBA00006817"/>
    </source>
</evidence>
<dbReference type="InterPro" id="IPR023393">
    <property type="entry name" value="START-like_dom_sf"/>
</dbReference>
<name>A0ABV9A791_9ACTN</name>
<proteinExistence type="inferred from homology"/>
<feature type="domain" description="Activator of Hsp90 ATPase homologue 1/2-like C-terminal" evidence="2">
    <location>
        <begin position="19"/>
        <end position="151"/>
    </location>
</feature>
<dbReference type="SUPFAM" id="SSF55961">
    <property type="entry name" value="Bet v1-like"/>
    <property type="match status" value="1"/>
</dbReference>
<evidence type="ECO:0000313" key="3">
    <source>
        <dbReference type="EMBL" id="MFC4495787.1"/>
    </source>
</evidence>
<dbReference type="CDD" id="cd08891">
    <property type="entry name" value="SRPBCC_CalC"/>
    <property type="match status" value="1"/>
</dbReference>
<sequence length="160" mass="17942">MSEPTRTQDSVRKTITVAAAPERAFQVFAEQFGTWWPREYHIGKVDMADFVIESRAGGRWYEVGVDGSECDTGKVLAYEPPDRLVLAWHLDGEWQYDPDPAHASEVEVRFLAEGEGRTRVELEHRHFERHGAGAPAVRGGVDSPQGWDHCLAAYAGQFAE</sequence>
<dbReference type="InterPro" id="IPR013538">
    <property type="entry name" value="ASHA1/2-like_C"/>
</dbReference>
<dbReference type="Proteomes" id="UP001595997">
    <property type="component" value="Unassembled WGS sequence"/>
</dbReference>
<reference evidence="4" key="1">
    <citation type="journal article" date="2019" name="Int. J. Syst. Evol. Microbiol.">
        <title>The Global Catalogue of Microorganisms (GCM) 10K type strain sequencing project: providing services to taxonomists for standard genome sequencing and annotation.</title>
        <authorList>
            <consortium name="The Broad Institute Genomics Platform"/>
            <consortium name="The Broad Institute Genome Sequencing Center for Infectious Disease"/>
            <person name="Wu L."/>
            <person name="Ma J."/>
        </authorList>
    </citation>
    <scope>NUCLEOTIDE SEQUENCE [LARGE SCALE GENOMIC DNA]</scope>
    <source>
        <strain evidence="4">CGMCC 4.7357</strain>
    </source>
</reference>
<protein>
    <submittedName>
        <fullName evidence="3">SRPBCC family protein</fullName>
    </submittedName>
</protein>
<accession>A0ABV9A791</accession>
<dbReference type="Gene3D" id="3.30.530.20">
    <property type="match status" value="1"/>
</dbReference>
<keyword evidence="4" id="KW-1185">Reference proteome</keyword>
<organism evidence="3 4">
    <name type="scientific">Streptomyces ovatisporus</name>
    <dbReference type="NCBI Taxonomy" id="1128682"/>
    <lineage>
        <taxon>Bacteria</taxon>
        <taxon>Bacillati</taxon>
        <taxon>Actinomycetota</taxon>
        <taxon>Actinomycetes</taxon>
        <taxon>Kitasatosporales</taxon>
        <taxon>Streptomycetaceae</taxon>
        <taxon>Streptomyces</taxon>
    </lineage>
</organism>
<dbReference type="RefSeq" id="WP_386449150.1">
    <property type="nucleotide sequence ID" value="NZ_JBHSFH010000007.1"/>
</dbReference>